<evidence type="ECO:0000256" key="7">
    <source>
        <dbReference type="ARBA" id="ARBA00024202"/>
    </source>
</evidence>
<dbReference type="InterPro" id="IPR025966">
    <property type="entry name" value="OppC_N"/>
</dbReference>
<evidence type="ECO:0000256" key="3">
    <source>
        <dbReference type="ARBA" id="ARBA00022475"/>
    </source>
</evidence>
<dbReference type="NCBIfam" id="NF045474">
    <property type="entry name" value="Opp2C"/>
    <property type="match status" value="1"/>
</dbReference>
<dbReference type="EMBL" id="VIAQ01000017">
    <property type="protein sequence ID" value="TQD24392.1"/>
    <property type="molecule type" value="Genomic_DNA"/>
</dbReference>
<dbReference type="Pfam" id="PF00528">
    <property type="entry name" value="BPD_transp_1"/>
    <property type="match status" value="1"/>
</dbReference>
<dbReference type="GO" id="GO:0005886">
    <property type="term" value="C:plasma membrane"/>
    <property type="evidence" value="ECO:0007669"/>
    <property type="project" value="UniProtKB-SubCell"/>
</dbReference>
<dbReference type="RefSeq" id="WP_154810248.1">
    <property type="nucleotide sequence ID" value="NZ_VIAQ01000017.1"/>
</dbReference>
<dbReference type="PANTHER" id="PTHR43386:SF1">
    <property type="entry name" value="D,D-DIPEPTIDE TRANSPORT SYSTEM PERMEASE PROTEIN DDPC-RELATED"/>
    <property type="match status" value="1"/>
</dbReference>
<keyword evidence="5 8" id="KW-1133">Transmembrane helix</keyword>
<accession>A0A7Z8KMD4</accession>
<feature type="transmembrane region" description="Helical" evidence="8">
    <location>
        <begin position="127"/>
        <end position="147"/>
    </location>
</feature>
<protein>
    <submittedName>
        <fullName evidence="10">ABC transporter permease subunit</fullName>
    </submittedName>
</protein>
<evidence type="ECO:0000256" key="2">
    <source>
        <dbReference type="ARBA" id="ARBA00022448"/>
    </source>
</evidence>
<gene>
    <name evidence="10" type="ORF">FKV42_10665</name>
</gene>
<evidence type="ECO:0000313" key="11">
    <source>
        <dbReference type="Proteomes" id="UP000319335"/>
    </source>
</evidence>
<evidence type="ECO:0000256" key="6">
    <source>
        <dbReference type="ARBA" id="ARBA00023136"/>
    </source>
</evidence>
<evidence type="ECO:0000256" key="8">
    <source>
        <dbReference type="RuleBase" id="RU363032"/>
    </source>
</evidence>
<feature type="domain" description="ABC transmembrane type-1" evidence="9">
    <location>
        <begin position="88"/>
        <end position="277"/>
    </location>
</feature>
<dbReference type="InterPro" id="IPR053385">
    <property type="entry name" value="ABC_transport_permease"/>
</dbReference>
<dbReference type="InterPro" id="IPR050366">
    <property type="entry name" value="BP-dependent_transpt_permease"/>
</dbReference>
<evidence type="ECO:0000256" key="5">
    <source>
        <dbReference type="ARBA" id="ARBA00022989"/>
    </source>
</evidence>
<feature type="transmembrane region" description="Helical" evidence="8">
    <location>
        <begin position="254"/>
        <end position="277"/>
    </location>
</feature>
<feature type="transmembrane region" description="Helical" evidence="8">
    <location>
        <begin position="28"/>
        <end position="48"/>
    </location>
</feature>
<proteinExistence type="inferred from homology"/>
<dbReference type="PANTHER" id="PTHR43386">
    <property type="entry name" value="OLIGOPEPTIDE TRANSPORT SYSTEM PERMEASE PROTEIN APPC"/>
    <property type="match status" value="1"/>
</dbReference>
<dbReference type="SUPFAM" id="SSF161098">
    <property type="entry name" value="MetI-like"/>
    <property type="match status" value="1"/>
</dbReference>
<dbReference type="AlphaFoldDB" id="A0A7Z8KMD4"/>
<comment type="similarity">
    <text evidence="7">Belongs to the binding-protein-dependent transport system permease family. OppBC subfamily.</text>
</comment>
<dbReference type="Proteomes" id="UP000319335">
    <property type="component" value="Unassembled WGS sequence"/>
</dbReference>
<sequence>MNKSGRQYKNKASNRLHLPEAFMQNRTAAFGGILILLLTFVAVLAPYISLHDPLEQNRGNRLLSPSFEYPFGTDNLGRCVFSRLVLGTRYSLGIGVLVVAISSFIGTTLGIISGYSRGIIDETIMRFVDIVLAFPSIILALVIAGALGPSLSNVVIALALTHWPAYTRLVRGIAFSLREKEFVEAAKALRASDIYIMRRHIFPNCINPIIVLATLDIANAIIFATALSFLGLGIQPPTPEWGSMLKAGIPFMRTSPLLTIFPGIAIMTIVLAFNFLGDGLRDMLDPKGNELMLVNE</sequence>
<dbReference type="InterPro" id="IPR035906">
    <property type="entry name" value="MetI-like_sf"/>
</dbReference>
<dbReference type="Gene3D" id="1.10.3720.10">
    <property type="entry name" value="MetI-like"/>
    <property type="match status" value="1"/>
</dbReference>
<dbReference type="CDD" id="cd06261">
    <property type="entry name" value="TM_PBP2"/>
    <property type="match status" value="1"/>
</dbReference>
<organism evidence="10 11">
    <name type="scientific">Methanolobus vulcani</name>
    <dbReference type="NCBI Taxonomy" id="38026"/>
    <lineage>
        <taxon>Archaea</taxon>
        <taxon>Methanobacteriati</taxon>
        <taxon>Methanobacteriota</taxon>
        <taxon>Stenosarchaea group</taxon>
        <taxon>Methanomicrobia</taxon>
        <taxon>Methanosarcinales</taxon>
        <taxon>Methanosarcinaceae</taxon>
        <taxon>Methanolobus</taxon>
    </lineage>
</organism>
<feature type="transmembrane region" description="Helical" evidence="8">
    <location>
        <begin position="90"/>
        <end position="115"/>
    </location>
</feature>
<dbReference type="PROSITE" id="PS50928">
    <property type="entry name" value="ABC_TM1"/>
    <property type="match status" value="1"/>
</dbReference>
<dbReference type="Pfam" id="PF12911">
    <property type="entry name" value="OppC_N"/>
    <property type="match status" value="1"/>
</dbReference>
<keyword evidence="11" id="KW-1185">Reference proteome</keyword>
<evidence type="ECO:0000256" key="4">
    <source>
        <dbReference type="ARBA" id="ARBA00022692"/>
    </source>
</evidence>
<evidence type="ECO:0000313" key="10">
    <source>
        <dbReference type="EMBL" id="TQD24392.1"/>
    </source>
</evidence>
<keyword evidence="2 8" id="KW-0813">Transport</keyword>
<keyword evidence="6 8" id="KW-0472">Membrane</keyword>
<name>A0A7Z8KMD4_9EURY</name>
<dbReference type="GO" id="GO:0055085">
    <property type="term" value="P:transmembrane transport"/>
    <property type="evidence" value="ECO:0007669"/>
    <property type="project" value="InterPro"/>
</dbReference>
<keyword evidence="4 8" id="KW-0812">Transmembrane</keyword>
<keyword evidence="3" id="KW-1003">Cell membrane</keyword>
<comment type="subcellular location">
    <subcellularLocation>
        <location evidence="1 8">Cell membrane</location>
        <topology evidence="1 8">Multi-pass membrane protein</topology>
    </subcellularLocation>
</comment>
<dbReference type="InterPro" id="IPR000515">
    <property type="entry name" value="MetI-like"/>
</dbReference>
<dbReference type="OrthoDB" id="312811at2157"/>
<evidence type="ECO:0000259" key="9">
    <source>
        <dbReference type="PROSITE" id="PS50928"/>
    </source>
</evidence>
<evidence type="ECO:0000256" key="1">
    <source>
        <dbReference type="ARBA" id="ARBA00004651"/>
    </source>
</evidence>
<feature type="transmembrane region" description="Helical" evidence="8">
    <location>
        <begin position="205"/>
        <end position="234"/>
    </location>
</feature>
<reference evidence="10 11" key="1">
    <citation type="submission" date="2019-06" db="EMBL/GenBank/DDBJ databases">
        <title>Draft genome sequence of Methanolobus vulcani B1d.</title>
        <authorList>
            <person name="Creighbaum A.J."/>
            <person name="Ticak T."/>
            <person name="Hariraju D."/>
            <person name="Arivett B.A."/>
            <person name="Ferguson D.J.Jr."/>
        </authorList>
    </citation>
    <scope>NUCLEOTIDE SEQUENCE [LARGE SCALE GENOMIC DNA]</scope>
    <source>
        <strain evidence="10 11">B1d</strain>
    </source>
</reference>
<comment type="caution">
    <text evidence="10">The sequence shown here is derived from an EMBL/GenBank/DDBJ whole genome shotgun (WGS) entry which is preliminary data.</text>
</comment>